<protein>
    <submittedName>
        <fullName evidence="1">Uncharacterized protein</fullName>
    </submittedName>
</protein>
<name>A0ABN9X3G6_9DINO</name>
<organism evidence="1 2">
    <name type="scientific">Prorocentrum cordatum</name>
    <dbReference type="NCBI Taxonomy" id="2364126"/>
    <lineage>
        <taxon>Eukaryota</taxon>
        <taxon>Sar</taxon>
        <taxon>Alveolata</taxon>
        <taxon>Dinophyceae</taxon>
        <taxon>Prorocentrales</taxon>
        <taxon>Prorocentraceae</taxon>
        <taxon>Prorocentrum</taxon>
    </lineage>
</organism>
<comment type="caution">
    <text evidence="1">The sequence shown here is derived from an EMBL/GenBank/DDBJ whole genome shotgun (WGS) entry which is preliminary data.</text>
</comment>
<accession>A0ABN9X3G6</accession>
<dbReference type="EMBL" id="CAUYUJ010019581">
    <property type="protein sequence ID" value="CAK0892217.1"/>
    <property type="molecule type" value="Genomic_DNA"/>
</dbReference>
<sequence length="228" mass="24627">MESSENLVRRLCKERDQLAGELQVLDSQVSAAFGRQPGFLDKLRRNVALHADTDVDVATASESELKKAQKGARLGAQPRAAGGLDEVRAVAPHFSLLSALEKLEEKHEKTHDGMDVMADSHWLAPGLWQQRVPELEAVAFGCGLKAGWRLSELGREDPVPAVLPGAAFPAVLESEPHVDVLVSAFSFDAVPDRCSSKPSCIEAVSDEFRGRAVEQMVAVPCTDTDCSV</sequence>
<gene>
    <name evidence="1" type="ORF">PCOR1329_LOCUS71935</name>
</gene>
<keyword evidence="2" id="KW-1185">Reference proteome</keyword>
<proteinExistence type="predicted"/>
<evidence type="ECO:0000313" key="1">
    <source>
        <dbReference type="EMBL" id="CAK0892217.1"/>
    </source>
</evidence>
<evidence type="ECO:0000313" key="2">
    <source>
        <dbReference type="Proteomes" id="UP001189429"/>
    </source>
</evidence>
<dbReference type="Proteomes" id="UP001189429">
    <property type="component" value="Unassembled WGS sequence"/>
</dbReference>
<reference evidence="1" key="1">
    <citation type="submission" date="2023-10" db="EMBL/GenBank/DDBJ databases">
        <authorList>
            <person name="Chen Y."/>
            <person name="Shah S."/>
            <person name="Dougan E. K."/>
            <person name="Thang M."/>
            <person name="Chan C."/>
        </authorList>
    </citation>
    <scope>NUCLEOTIDE SEQUENCE [LARGE SCALE GENOMIC DNA]</scope>
</reference>